<feature type="domain" description="Glycosyltransferase subfamily 4-like N-terminal" evidence="3">
    <location>
        <begin position="14"/>
        <end position="172"/>
    </location>
</feature>
<keyword evidence="5" id="KW-1185">Reference proteome</keyword>
<sequence length="380" mass="40317">MKVGIVCPYSFDVPGGVQGHIVDLAKALLIRGHTVSVLAPADEDADLPSFVHPAGRALGVRYNGSVARLQFGPVSYARVRRWIRENDFDVLHLHEPAAPSLALLALKVADGPIVATFHTSTPRSRTLAAFQPVLRPLLEKITARIAVSALARRVQVEHAGGDAVEIPNGVDVGVFADAEPLEGYPRAGGTIGFVGRYTEPRKGMAVLLGALRTLAPVLPELRLLVVGRGDADSLLRQAGPELAGRIDVLGQVDDATKARALRSVDVYCAPNTGGESFGMILTEAMAAGTPVVASDLDSFRRVLDDGRSGVLTPTGDSAALAGALRELLGDPRRRALLSAAATERVAMFDWRTVVTQVLRVYETAIAADPRKVGTDQDVVR</sequence>
<dbReference type="AlphaFoldDB" id="A0A934QX44"/>
<dbReference type="RefSeq" id="WP_200323520.1">
    <property type="nucleotide sequence ID" value="NZ_JAENJH010000009.1"/>
</dbReference>
<gene>
    <name evidence="4" type="ORF">JHE00_27405</name>
</gene>
<dbReference type="PANTHER" id="PTHR45947:SF3">
    <property type="entry name" value="SULFOQUINOVOSYL TRANSFERASE SQD2"/>
    <property type="match status" value="1"/>
</dbReference>
<dbReference type="Pfam" id="PF13692">
    <property type="entry name" value="Glyco_trans_1_4"/>
    <property type="match status" value="1"/>
</dbReference>
<dbReference type="Gene3D" id="3.40.50.2000">
    <property type="entry name" value="Glycogen Phosphorylase B"/>
    <property type="match status" value="2"/>
</dbReference>
<proteinExistence type="predicted"/>
<dbReference type="Pfam" id="PF13439">
    <property type="entry name" value="Glyco_transf_4"/>
    <property type="match status" value="1"/>
</dbReference>
<dbReference type="EMBL" id="JAENJH010000009">
    <property type="protein sequence ID" value="MBK1788071.1"/>
    <property type="molecule type" value="Genomic_DNA"/>
</dbReference>
<keyword evidence="1" id="KW-0328">Glycosyltransferase</keyword>
<organism evidence="4 5">
    <name type="scientific">Prauserella cavernicola</name>
    <dbReference type="NCBI Taxonomy" id="2800127"/>
    <lineage>
        <taxon>Bacteria</taxon>
        <taxon>Bacillati</taxon>
        <taxon>Actinomycetota</taxon>
        <taxon>Actinomycetes</taxon>
        <taxon>Pseudonocardiales</taxon>
        <taxon>Pseudonocardiaceae</taxon>
        <taxon>Prauserella</taxon>
    </lineage>
</organism>
<keyword evidence="2" id="KW-0808">Transferase</keyword>
<dbReference type="GO" id="GO:0016758">
    <property type="term" value="F:hexosyltransferase activity"/>
    <property type="evidence" value="ECO:0007669"/>
    <property type="project" value="TreeGrafter"/>
</dbReference>
<dbReference type="CDD" id="cd03801">
    <property type="entry name" value="GT4_PimA-like"/>
    <property type="match status" value="1"/>
</dbReference>
<dbReference type="PANTHER" id="PTHR45947">
    <property type="entry name" value="SULFOQUINOVOSYL TRANSFERASE SQD2"/>
    <property type="match status" value="1"/>
</dbReference>
<dbReference type="Proteomes" id="UP000635245">
    <property type="component" value="Unassembled WGS sequence"/>
</dbReference>
<accession>A0A934QX44</accession>
<evidence type="ECO:0000256" key="1">
    <source>
        <dbReference type="ARBA" id="ARBA00022676"/>
    </source>
</evidence>
<protein>
    <submittedName>
        <fullName evidence="4">Glycosyltransferase family 4 protein</fullName>
    </submittedName>
</protein>
<evidence type="ECO:0000313" key="4">
    <source>
        <dbReference type="EMBL" id="MBK1788071.1"/>
    </source>
</evidence>
<dbReference type="InterPro" id="IPR028098">
    <property type="entry name" value="Glyco_trans_4-like_N"/>
</dbReference>
<reference evidence="4" key="1">
    <citation type="submission" date="2020-12" db="EMBL/GenBank/DDBJ databases">
        <title>Prauserella sp. ASG 168, a novel actinomycete isolated from cave rock.</title>
        <authorList>
            <person name="Suriyachadkun C."/>
        </authorList>
    </citation>
    <scope>NUCLEOTIDE SEQUENCE</scope>
    <source>
        <strain evidence="4">ASG 168</strain>
    </source>
</reference>
<comment type="caution">
    <text evidence="4">The sequence shown here is derived from an EMBL/GenBank/DDBJ whole genome shotgun (WGS) entry which is preliminary data.</text>
</comment>
<name>A0A934QX44_9PSEU</name>
<dbReference type="SUPFAM" id="SSF53756">
    <property type="entry name" value="UDP-Glycosyltransferase/glycogen phosphorylase"/>
    <property type="match status" value="1"/>
</dbReference>
<evidence type="ECO:0000256" key="2">
    <source>
        <dbReference type="ARBA" id="ARBA00022679"/>
    </source>
</evidence>
<evidence type="ECO:0000259" key="3">
    <source>
        <dbReference type="Pfam" id="PF13439"/>
    </source>
</evidence>
<dbReference type="InterPro" id="IPR050194">
    <property type="entry name" value="Glycosyltransferase_grp1"/>
</dbReference>
<dbReference type="GO" id="GO:1901137">
    <property type="term" value="P:carbohydrate derivative biosynthetic process"/>
    <property type="evidence" value="ECO:0007669"/>
    <property type="project" value="UniProtKB-ARBA"/>
</dbReference>
<evidence type="ECO:0000313" key="5">
    <source>
        <dbReference type="Proteomes" id="UP000635245"/>
    </source>
</evidence>